<evidence type="ECO:0000256" key="1">
    <source>
        <dbReference type="SAM" id="MobiDB-lite"/>
    </source>
</evidence>
<organism evidence="3 4">
    <name type="scientific">Microbotryum saponariae</name>
    <dbReference type="NCBI Taxonomy" id="289078"/>
    <lineage>
        <taxon>Eukaryota</taxon>
        <taxon>Fungi</taxon>
        <taxon>Dikarya</taxon>
        <taxon>Basidiomycota</taxon>
        <taxon>Pucciniomycotina</taxon>
        <taxon>Microbotryomycetes</taxon>
        <taxon>Microbotryales</taxon>
        <taxon>Microbotryaceae</taxon>
        <taxon>Microbotryum</taxon>
    </lineage>
</organism>
<gene>
    <name evidence="3" type="ORF">BZ3500_MVSOF-1268-A1-R1_CHR6-2G08628</name>
</gene>
<accession>A0A2X0LBW2</accession>
<dbReference type="PANTHER" id="PTHR19446">
    <property type="entry name" value="REVERSE TRANSCRIPTASES"/>
    <property type="match status" value="1"/>
</dbReference>
<protein>
    <submittedName>
        <fullName evidence="3">BZ3500_MvSof-1268-A1-R1_Chr6-2g08628 protein</fullName>
    </submittedName>
</protein>
<name>A0A2X0LBW2_9BASI</name>
<dbReference type="InterPro" id="IPR036691">
    <property type="entry name" value="Endo/exonu/phosph_ase_sf"/>
</dbReference>
<dbReference type="SUPFAM" id="SSF56219">
    <property type="entry name" value="DNase I-like"/>
    <property type="match status" value="1"/>
</dbReference>
<feature type="region of interest" description="Disordered" evidence="1">
    <location>
        <begin position="327"/>
        <end position="352"/>
    </location>
</feature>
<reference evidence="4" key="1">
    <citation type="submission" date="2016-10" db="EMBL/GenBank/DDBJ databases">
        <authorList>
            <person name="Jeantristanb JTB J.-T."/>
            <person name="Ricardo R."/>
        </authorList>
    </citation>
    <scope>NUCLEOTIDE SEQUENCE [LARGE SCALE GENOMIC DNA]</scope>
</reference>
<dbReference type="Proteomes" id="UP000249723">
    <property type="component" value="Unassembled WGS sequence"/>
</dbReference>
<evidence type="ECO:0000259" key="2">
    <source>
        <dbReference type="Pfam" id="PF03372"/>
    </source>
</evidence>
<dbReference type="Gene3D" id="3.60.10.10">
    <property type="entry name" value="Endonuclease/exonuclease/phosphatase"/>
    <property type="match status" value="1"/>
</dbReference>
<keyword evidence="4" id="KW-1185">Reference proteome</keyword>
<evidence type="ECO:0000313" key="4">
    <source>
        <dbReference type="Proteomes" id="UP000249723"/>
    </source>
</evidence>
<feature type="domain" description="Endonuclease/exonuclease/phosphatase" evidence="2">
    <location>
        <begin position="7"/>
        <end position="187"/>
    </location>
</feature>
<proteinExistence type="predicted"/>
<dbReference type="AlphaFoldDB" id="A0A2X0LBW2"/>
<dbReference type="GO" id="GO:0003824">
    <property type="term" value="F:catalytic activity"/>
    <property type="evidence" value="ECO:0007669"/>
    <property type="project" value="InterPro"/>
</dbReference>
<evidence type="ECO:0000313" key="3">
    <source>
        <dbReference type="EMBL" id="SCZ93353.1"/>
    </source>
</evidence>
<dbReference type="InterPro" id="IPR005135">
    <property type="entry name" value="Endo/exonuclease/phosphatase"/>
</dbReference>
<sequence>MIKHTIITWNVRRGMGVPEKRRNIYTYLSTFKASAILLQEHFIRPQFWQLIKDEYEGKLFINQHCLTLIPADSPLIDAELLRTHSALDGRLLVTSFRLRGDIKILEINNLYAPVDPKQRAKFFDKLILHKTQKSHLRLLGGDLNDCPRPEVDRRNQSRRGHHWPILMGKLDSAYTDCIRYKHPITPSSLDLIPIASDPTPSPGLTTFSYKELTKKGSTRPRRSTTIPRIFPITDRLPTTSNQLHRINTTTFKTVEFQRMMKGWLEGQAGRIRCESLRGSGGVQGQGWGDGEEAASERTERMEYLVGRVQDLEALPVWGEAETAEWTRTSEELKRRSRSARAYSGSEPRPRDRFRGTTVAAALRLGNGELTHDIDVALDHTQAHFQRLYHIEPRDPERVDRLRDELLVPIRAARTCDDPRSDPLFLRRLSEAQIDLLQQPITEDEVVAAIGTTHPGRSPGPSGVLTKAYNAMIERGSLSPKQGQGLVRLIFKRHKKNADRAELSSYRPITLRECDYKIFTKVYVARLNQILPDLLPPQQHGFVKDRRSADAALHLRLLIEELGARRTEFPRGRALVS</sequence>
<dbReference type="Pfam" id="PF03372">
    <property type="entry name" value="Exo_endo_phos"/>
    <property type="match status" value="1"/>
</dbReference>
<dbReference type="EMBL" id="FMWP01000047">
    <property type="protein sequence ID" value="SCZ93353.1"/>
    <property type="molecule type" value="Genomic_DNA"/>
</dbReference>